<dbReference type="EMBL" id="JBAWKC010000001">
    <property type="protein sequence ID" value="MFH6767140.1"/>
    <property type="molecule type" value="Genomic_DNA"/>
</dbReference>
<keyword evidence="1" id="KW-0732">Signal</keyword>
<dbReference type="Proteomes" id="UP001610104">
    <property type="component" value="Unassembled WGS sequence"/>
</dbReference>
<evidence type="ECO:0000256" key="1">
    <source>
        <dbReference type="SAM" id="SignalP"/>
    </source>
</evidence>
<organism evidence="3 4">
    <name type="scientific">Gaetbulibacter aquiaggeris</name>
    <dbReference type="NCBI Taxonomy" id="1735373"/>
    <lineage>
        <taxon>Bacteria</taxon>
        <taxon>Pseudomonadati</taxon>
        <taxon>Bacteroidota</taxon>
        <taxon>Flavobacteriia</taxon>
        <taxon>Flavobacteriales</taxon>
        <taxon>Flavobacteriaceae</taxon>
        <taxon>Gaetbulibacter</taxon>
    </lineage>
</organism>
<protein>
    <submittedName>
        <fullName evidence="3">Lipocalin family protein</fullName>
    </submittedName>
</protein>
<reference evidence="3 4" key="1">
    <citation type="submission" date="2024-02" db="EMBL/GenBank/DDBJ databases">
        <title>A Gaetbulibacter species isolated from tidal flats and genomic insights of their niches.</title>
        <authorList>
            <person name="Ye Y."/>
        </authorList>
    </citation>
    <scope>NUCLEOTIDE SEQUENCE [LARGE SCALE GENOMIC DNA]</scope>
    <source>
        <strain evidence="3 4">KEM-8</strain>
    </source>
</reference>
<sequence length="134" mass="14848">MKKLILVLSLVAIAFTSCSKDDNNDPSQDLLIGTWTYFSAFEDGVEVPLTDCEKQETQVFNANGTFTMTFYDDFDGPCVEDGSISGTWVNSGNGIYTATIFGQSIEQAITFDGNTYTIITTDIDVEYIDVYVRK</sequence>
<name>A0ABW7MJZ5_9FLAO</name>
<comment type="caution">
    <text evidence="3">The sequence shown here is derived from an EMBL/GenBank/DDBJ whole genome shotgun (WGS) entry which is preliminary data.</text>
</comment>
<evidence type="ECO:0000259" key="2">
    <source>
        <dbReference type="Pfam" id="PF13648"/>
    </source>
</evidence>
<dbReference type="InterPro" id="IPR012674">
    <property type="entry name" value="Calycin"/>
</dbReference>
<keyword evidence="4" id="KW-1185">Reference proteome</keyword>
<gene>
    <name evidence="3" type="ORF">V8G56_00210</name>
</gene>
<dbReference type="RefSeq" id="WP_395436419.1">
    <property type="nucleotide sequence ID" value="NZ_JBAWKC010000001.1"/>
</dbReference>
<proteinExistence type="predicted"/>
<evidence type="ECO:0000313" key="3">
    <source>
        <dbReference type="EMBL" id="MFH6767140.1"/>
    </source>
</evidence>
<accession>A0ABW7MJZ5</accession>
<dbReference type="Pfam" id="PF13648">
    <property type="entry name" value="Lipocalin_4"/>
    <property type="match status" value="1"/>
</dbReference>
<feature type="domain" description="Lipocalin-like" evidence="2">
    <location>
        <begin position="31"/>
        <end position="104"/>
    </location>
</feature>
<feature type="chain" id="PRO_5046559694" evidence="1">
    <location>
        <begin position="20"/>
        <end position="134"/>
    </location>
</feature>
<dbReference type="PROSITE" id="PS51257">
    <property type="entry name" value="PROKAR_LIPOPROTEIN"/>
    <property type="match status" value="1"/>
</dbReference>
<feature type="signal peptide" evidence="1">
    <location>
        <begin position="1"/>
        <end position="19"/>
    </location>
</feature>
<evidence type="ECO:0000313" key="4">
    <source>
        <dbReference type="Proteomes" id="UP001610104"/>
    </source>
</evidence>
<dbReference type="InterPro" id="IPR024311">
    <property type="entry name" value="Lipocalin-like"/>
</dbReference>
<dbReference type="SUPFAM" id="SSF50814">
    <property type="entry name" value="Lipocalins"/>
    <property type="match status" value="1"/>
</dbReference>